<evidence type="ECO:0000313" key="2">
    <source>
        <dbReference type="Proteomes" id="UP001589896"/>
    </source>
</evidence>
<evidence type="ECO:0000313" key="1">
    <source>
        <dbReference type="EMBL" id="MFC0680016.1"/>
    </source>
</evidence>
<dbReference type="Pfam" id="PF00300">
    <property type="entry name" value="His_Phos_1"/>
    <property type="match status" value="1"/>
</dbReference>
<sequence>MPASLLHLVRHGEVHNPDGVLYGRIPGFKLSKLGHTMAGSAVDALKGHDVVKLYASPLERAQESAQPWAERFGLDVHTDDRLIEPHNRFEGKKFEFGPQVLANPSSWPWVTNPMRPSWGEPFVDIASRMLHMLEDAWKSVDYGEVVLVSHQLPIWMVHRSVTGKRLYHDPRRRRCNLSSVTTFARDEAAATGFVETDYRDPARELLIASIDLGAV</sequence>
<dbReference type="Proteomes" id="UP001589896">
    <property type="component" value="Unassembled WGS sequence"/>
</dbReference>
<dbReference type="SMART" id="SM00855">
    <property type="entry name" value="PGAM"/>
    <property type="match status" value="1"/>
</dbReference>
<comment type="caution">
    <text evidence="1">The sequence shown here is derived from an EMBL/GenBank/DDBJ whole genome shotgun (WGS) entry which is preliminary data.</text>
</comment>
<reference evidence="1 2" key="1">
    <citation type="submission" date="2024-09" db="EMBL/GenBank/DDBJ databases">
        <authorList>
            <person name="Sun Q."/>
            <person name="Mori K."/>
        </authorList>
    </citation>
    <scope>NUCLEOTIDE SEQUENCE [LARGE SCALE GENOMIC DNA]</scope>
    <source>
        <strain evidence="1 2">KCTC 23076</strain>
    </source>
</reference>
<accession>A0ABV6RSR1</accession>
<dbReference type="RefSeq" id="WP_386671374.1">
    <property type="nucleotide sequence ID" value="NZ_JBHLTG010000005.1"/>
</dbReference>
<dbReference type="CDD" id="cd07067">
    <property type="entry name" value="HP_PGM_like"/>
    <property type="match status" value="1"/>
</dbReference>
<dbReference type="Gene3D" id="3.40.50.1240">
    <property type="entry name" value="Phosphoglycerate mutase-like"/>
    <property type="match status" value="1"/>
</dbReference>
<protein>
    <submittedName>
        <fullName evidence="1">Histidine phosphatase family protein</fullName>
    </submittedName>
</protein>
<name>A0ABV6RSR1_9GAMM</name>
<dbReference type="PANTHER" id="PTHR48100">
    <property type="entry name" value="BROAD-SPECIFICITY PHOSPHATASE YOR283W-RELATED"/>
    <property type="match status" value="1"/>
</dbReference>
<dbReference type="EMBL" id="JBHLTG010000005">
    <property type="protein sequence ID" value="MFC0680016.1"/>
    <property type="molecule type" value="Genomic_DNA"/>
</dbReference>
<organism evidence="1 2">
    <name type="scientific">Lysobacter korlensis</name>
    <dbReference type="NCBI Taxonomy" id="553636"/>
    <lineage>
        <taxon>Bacteria</taxon>
        <taxon>Pseudomonadati</taxon>
        <taxon>Pseudomonadota</taxon>
        <taxon>Gammaproteobacteria</taxon>
        <taxon>Lysobacterales</taxon>
        <taxon>Lysobacteraceae</taxon>
        <taxon>Lysobacter</taxon>
    </lineage>
</organism>
<dbReference type="InterPro" id="IPR029033">
    <property type="entry name" value="His_PPase_superfam"/>
</dbReference>
<dbReference type="SUPFAM" id="SSF53254">
    <property type="entry name" value="Phosphoglycerate mutase-like"/>
    <property type="match status" value="1"/>
</dbReference>
<dbReference type="InterPro" id="IPR013078">
    <property type="entry name" value="His_Pase_superF_clade-1"/>
</dbReference>
<gene>
    <name evidence="1" type="ORF">ACFFGH_19450</name>
</gene>
<dbReference type="InterPro" id="IPR050275">
    <property type="entry name" value="PGM_Phosphatase"/>
</dbReference>
<dbReference type="PANTHER" id="PTHR48100:SF51">
    <property type="entry name" value="PHOSPHOGLYCERATE MUTASE"/>
    <property type="match status" value="1"/>
</dbReference>
<keyword evidence="2" id="KW-1185">Reference proteome</keyword>
<proteinExistence type="predicted"/>